<dbReference type="InterPro" id="IPR050570">
    <property type="entry name" value="Cell_wall_metabolism_enzyme"/>
</dbReference>
<dbReference type="PANTHER" id="PTHR21666:SF289">
    <property type="entry name" value="L-ALA--D-GLU ENDOPEPTIDASE"/>
    <property type="match status" value="1"/>
</dbReference>
<proteinExistence type="predicted"/>
<dbReference type="EMBL" id="CP001778">
    <property type="protein sequence ID" value="ADD45984.1"/>
    <property type="molecule type" value="Genomic_DNA"/>
</dbReference>
<dbReference type="Pfam" id="PF01551">
    <property type="entry name" value="Peptidase_M23"/>
    <property type="match status" value="1"/>
</dbReference>
<keyword evidence="3" id="KW-0812">Transmembrane</keyword>
<dbReference type="InterPro" id="IPR011055">
    <property type="entry name" value="Dup_hybrid_motif"/>
</dbReference>
<dbReference type="HOGENOM" id="CLU_029425_12_3_11"/>
<keyword evidence="3" id="KW-0472">Membrane</keyword>
<dbReference type="eggNOG" id="COG4942">
    <property type="taxonomic scope" value="Bacteria"/>
</dbReference>
<dbReference type="Gene3D" id="2.70.70.10">
    <property type="entry name" value="Glucose Permease (Domain IIA)"/>
    <property type="match status" value="1"/>
</dbReference>
<feature type="domain" description="M23ase beta-sheet core" evidence="4">
    <location>
        <begin position="148"/>
        <end position="243"/>
    </location>
</feature>
<dbReference type="Proteomes" id="UP000000844">
    <property type="component" value="Chromosome"/>
</dbReference>
<reference evidence="5 6" key="1">
    <citation type="journal article" date="2009" name="Stand. Genomic Sci.">
        <title>Complete genome sequence of Stackebrandtia nassauensis type strain (LLR-40K-21).</title>
        <authorList>
            <person name="Munk C."/>
            <person name="Lapidus A."/>
            <person name="Copeland A."/>
            <person name="Jando M."/>
            <person name="Mayilraj S."/>
            <person name="Glavina Del Rio T."/>
            <person name="Nolan M."/>
            <person name="Chen F."/>
            <person name="Lucas S."/>
            <person name="Tice H."/>
            <person name="Cheng J.F."/>
            <person name="Han C."/>
            <person name="Detter J.C."/>
            <person name="Bruce D."/>
            <person name="Goodwin L."/>
            <person name="Chain P."/>
            <person name="Pitluck S."/>
            <person name="Goker M."/>
            <person name="Ovchinikova G."/>
            <person name="Pati A."/>
            <person name="Ivanova N."/>
            <person name="Mavromatis K."/>
            <person name="Chen A."/>
            <person name="Palaniappan K."/>
            <person name="Land M."/>
            <person name="Hauser L."/>
            <person name="Chang Y.J."/>
            <person name="Jeffries C.D."/>
            <person name="Bristow J."/>
            <person name="Eisen J.A."/>
            <person name="Markowitz V."/>
            <person name="Hugenholtz P."/>
            <person name="Kyrpides N.C."/>
            <person name="Klenk H.P."/>
        </authorList>
    </citation>
    <scope>NUCLEOTIDE SEQUENCE [LARGE SCALE GENOMIC DNA]</scope>
    <source>
        <strain evidence="6">DSM 44728 / CIP 108903 / NRRL B-16338 / NBRC 102104 / LLR-40K-21</strain>
    </source>
</reference>
<evidence type="ECO:0000313" key="6">
    <source>
        <dbReference type="Proteomes" id="UP000000844"/>
    </source>
</evidence>
<feature type="region of interest" description="Disordered" evidence="2">
    <location>
        <begin position="95"/>
        <end position="125"/>
    </location>
</feature>
<sequence>MSETHVVVFAHAGAHAHRRGCHRAPLFHRGKHRAPFTFPIPQQGRYALVVGAAVISAGAVALGSAAALPADGNGPSDSVVAVDQYATHAADSEAYGSMAEPPEAEARPQSAKAEPDSPITEQPAEKYWRAPLDDYDLTSLFGARWGMRHEGLDFGAPEGEPVYAVYPGRVKSAGWNYGGFGQLVIIDHGDGVETYYAHNSQIAVAEGQWVKAGQQISSVGNTGNSFGPHLHFELHVDGEPVDPKPYLFERGVDVETLADKVLTDEKPLH</sequence>
<dbReference type="RefSeq" id="WP_013021555.1">
    <property type="nucleotide sequence ID" value="NC_013947.1"/>
</dbReference>
<keyword evidence="6" id="KW-1185">Reference proteome</keyword>
<evidence type="ECO:0000256" key="3">
    <source>
        <dbReference type="SAM" id="Phobius"/>
    </source>
</evidence>
<name>D3Q499_STANL</name>
<keyword evidence="3" id="KW-1133">Transmembrane helix</keyword>
<dbReference type="CDD" id="cd12797">
    <property type="entry name" value="M23_peptidase"/>
    <property type="match status" value="1"/>
</dbReference>
<feature type="transmembrane region" description="Helical" evidence="3">
    <location>
        <begin position="46"/>
        <end position="68"/>
    </location>
</feature>
<dbReference type="KEGG" id="sna:Snas_6368"/>
<protein>
    <submittedName>
        <fullName evidence="5">Peptidase M23</fullName>
    </submittedName>
</protein>
<gene>
    <name evidence="5" type="ordered locus">Snas_6368</name>
</gene>
<dbReference type="AlphaFoldDB" id="D3Q499"/>
<dbReference type="OrthoDB" id="5244067at2"/>
<dbReference type="PANTHER" id="PTHR21666">
    <property type="entry name" value="PEPTIDASE-RELATED"/>
    <property type="match status" value="1"/>
</dbReference>
<evidence type="ECO:0000259" key="4">
    <source>
        <dbReference type="Pfam" id="PF01551"/>
    </source>
</evidence>
<dbReference type="STRING" id="446470.Snas_6368"/>
<keyword evidence="1" id="KW-0732">Signal</keyword>
<organism evidence="5 6">
    <name type="scientific">Stackebrandtia nassauensis (strain DSM 44728 / CIP 108903 / NRRL B-16338 / NBRC 102104 / LLR-40K-21)</name>
    <dbReference type="NCBI Taxonomy" id="446470"/>
    <lineage>
        <taxon>Bacteria</taxon>
        <taxon>Bacillati</taxon>
        <taxon>Actinomycetota</taxon>
        <taxon>Actinomycetes</taxon>
        <taxon>Glycomycetales</taxon>
        <taxon>Glycomycetaceae</taxon>
        <taxon>Stackebrandtia</taxon>
    </lineage>
</organism>
<evidence type="ECO:0000256" key="2">
    <source>
        <dbReference type="SAM" id="MobiDB-lite"/>
    </source>
</evidence>
<dbReference type="InterPro" id="IPR016047">
    <property type="entry name" value="M23ase_b-sheet_dom"/>
</dbReference>
<dbReference type="GO" id="GO:0004222">
    <property type="term" value="F:metalloendopeptidase activity"/>
    <property type="evidence" value="ECO:0007669"/>
    <property type="project" value="TreeGrafter"/>
</dbReference>
<dbReference type="SUPFAM" id="SSF51261">
    <property type="entry name" value="Duplicated hybrid motif"/>
    <property type="match status" value="1"/>
</dbReference>
<accession>D3Q499</accession>
<evidence type="ECO:0000256" key="1">
    <source>
        <dbReference type="ARBA" id="ARBA00022729"/>
    </source>
</evidence>
<evidence type="ECO:0000313" key="5">
    <source>
        <dbReference type="EMBL" id="ADD45984.1"/>
    </source>
</evidence>